<dbReference type="Proteomes" id="UP001202328">
    <property type="component" value="Unassembled WGS sequence"/>
</dbReference>
<organism evidence="1 2">
    <name type="scientific">Papaver atlanticum</name>
    <dbReference type="NCBI Taxonomy" id="357466"/>
    <lineage>
        <taxon>Eukaryota</taxon>
        <taxon>Viridiplantae</taxon>
        <taxon>Streptophyta</taxon>
        <taxon>Embryophyta</taxon>
        <taxon>Tracheophyta</taxon>
        <taxon>Spermatophyta</taxon>
        <taxon>Magnoliopsida</taxon>
        <taxon>Ranunculales</taxon>
        <taxon>Papaveraceae</taxon>
        <taxon>Papaveroideae</taxon>
        <taxon>Papaver</taxon>
    </lineage>
</organism>
<evidence type="ECO:0000313" key="1">
    <source>
        <dbReference type="EMBL" id="KAI3852001.1"/>
    </source>
</evidence>
<gene>
    <name evidence="1" type="ORF">MKW98_020000</name>
</gene>
<protein>
    <submittedName>
        <fullName evidence="1">Uncharacterized protein</fullName>
    </submittedName>
</protein>
<reference evidence="1" key="1">
    <citation type="submission" date="2022-04" db="EMBL/GenBank/DDBJ databases">
        <title>A functionally conserved STORR gene fusion in Papaver species that diverged 16.8 million years ago.</title>
        <authorList>
            <person name="Catania T."/>
        </authorList>
    </citation>
    <scope>NUCLEOTIDE SEQUENCE</scope>
    <source>
        <strain evidence="1">S-188037</strain>
    </source>
</reference>
<evidence type="ECO:0000313" key="2">
    <source>
        <dbReference type="Proteomes" id="UP001202328"/>
    </source>
</evidence>
<dbReference type="AlphaFoldDB" id="A0AAD4X5Y8"/>
<accession>A0AAD4X5Y8</accession>
<proteinExistence type="predicted"/>
<dbReference type="EMBL" id="JAJJMB010015809">
    <property type="protein sequence ID" value="KAI3852001.1"/>
    <property type="molecule type" value="Genomic_DNA"/>
</dbReference>
<name>A0AAD4X5Y8_9MAGN</name>
<keyword evidence="2" id="KW-1185">Reference proteome</keyword>
<sequence length="70" mass="7751">MTSKVFQPSGVFKANLESQFKALLILTLSGCTYLLDFNEGQFCGSNYSRRHIFAGIITLATVANPLFMDI</sequence>
<comment type="caution">
    <text evidence="1">The sequence shown here is derived from an EMBL/GenBank/DDBJ whole genome shotgun (WGS) entry which is preliminary data.</text>
</comment>